<dbReference type="EMBL" id="BBMS01000071">
    <property type="protein sequence ID" value="GAL29698.1"/>
    <property type="molecule type" value="Genomic_DNA"/>
</dbReference>
<evidence type="ECO:0000256" key="1">
    <source>
        <dbReference type="SAM" id="MobiDB-lite"/>
    </source>
</evidence>
<keyword evidence="5" id="KW-1185">Reference proteome</keyword>
<organism evidence="4 5">
    <name type="scientific">Vibrio variabilis</name>
    <dbReference type="NCBI Taxonomy" id="990271"/>
    <lineage>
        <taxon>Bacteria</taxon>
        <taxon>Pseudomonadati</taxon>
        <taxon>Pseudomonadota</taxon>
        <taxon>Gammaproteobacteria</taxon>
        <taxon>Vibrionales</taxon>
        <taxon>Vibrionaceae</taxon>
        <taxon>Vibrio</taxon>
    </lineage>
</organism>
<dbReference type="Proteomes" id="UP000029223">
    <property type="component" value="Unassembled WGS sequence"/>
</dbReference>
<dbReference type="InterPro" id="IPR016868">
    <property type="entry name" value="Phage_B3_Orf5"/>
</dbReference>
<evidence type="ECO:0000259" key="2">
    <source>
        <dbReference type="Pfam" id="PF10979"/>
    </source>
</evidence>
<accession>A0ABQ0JLS2</accession>
<proteinExistence type="predicted"/>
<feature type="region of interest" description="Disordered" evidence="1">
    <location>
        <begin position="201"/>
        <end position="227"/>
    </location>
</feature>
<dbReference type="Pfam" id="PF10979">
    <property type="entry name" value="DUF2786"/>
    <property type="match status" value="1"/>
</dbReference>
<reference evidence="5" key="2">
    <citation type="submission" date="2014-09" db="EMBL/GenBank/DDBJ databases">
        <authorList>
            <consortium name="NBRP consortium"/>
            <person name="Sawabe T."/>
            <person name="Meirelles P."/>
            <person name="Nakanishi M."/>
            <person name="Sayaka M."/>
            <person name="Hattori M."/>
            <person name="Ohkuma M."/>
        </authorList>
    </citation>
    <scope>NUCLEOTIDE SEQUENCE [LARGE SCALE GENOMIC DNA]</scope>
    <source>
        <strain evidence="5">JCM 19239</strain>
    </source>
</reference>
<gene>
    <name evidence="4" type="ORF">JCM19239_6046</name>
</gene>
<protein>
    <recommendedName>
        <fullName evidence="6">DUF2786 domain-containing protein</fullName>
    </recommendedName>
</protein>
<comment type="caution">
    <text evidence="4">The sequence shown here is derived from an EMBL/GenBank/DDBJ whole genome shotgun (WGS) entry which is preliminary data.</text>
</comment>
<dbReference type="InterPro" id="IPR055592">
    <property type="entry name" value="DUF7168"/>
</dbReference>
<evidence type="ECO:0000313" key="5">
    <source>
        <dbReference type="Proteomes" id="UP000029223"/>
    </source>
</evidence>
<name>A0ABQ0JLS2_9VIBR</name>
<evidence type="ECO:0000313" key="4">
    <source>
        <dbReference type="EMBL" id="GAL29698.1"/>
    </source>
</evidence>
<feature type="domain" description="DUF7168" evidence="3">
    <location>
        <begin position="67"/>
        <end position="197"/>
    </location>
</feature>
<sequence>MINQEQEAMKNQKKIDKIKKLLRLSRSSNQHEATQALKRAQRLMQELGLDNASPELGGVNQCDFASSTRSQKPAAYASALMSIIAQAFGCRVVLSRPLFEPRLQITFIGHEERPTIAKYAYDVLSRQLNAARKDYLASLNKRIKRSTKIARADIFCEAWVSAVIDTVKAFALTDTEQTQLTTYMNQHYPNTTKGQARSAKAQYARGGAHHAATEGRFSGRSHYSDSD</sequence>
<reference evidence="5" key="1">
    <citation type="submission" date="2014-09" db="EMBL/GenBank/DDBJ databases">
        <title>Vibrio variabilis JCM 19239. (C206) whole genome shotgun sequence.</title>
        <authorList>
            <person name="Sawabe T."/>
            <person name="Meirelles P."/>
            <person name="Nakanishi M."/>
            <person name="Sayaka M."/>
            <person name="Hattori M."/>
            <person name="Ohkuma M."/>
        </authorList>
    </citation>
    <scope>NUCLEOTIDE SEQUENCE [LARGE SCALE GENOMIC DNA]</scope>
    <source>
        <strain evidence="5">JCM 19239</strain>
    </source>
</reference>
<dbReference type="PIRSF" id="PIRSF028111">
    <property type="entry name" value="UCP028111"/>
    <property type="match status" value="1"/>
</dbReference>
<dbReference type="Pfam" id="PF23771">
    <property type="entry name" value="DUF7168"/>
    <property type="match status" value="1"/>
</dbReference>
<dbReference type="InterPro" id="IPR024498">
    <property type="entry name" value="DUF2786"/>
</dbReference>
<evidence type="ECO:0008006" key="6">
    <source>
        <dbReference type="Google" id="ProtNLM"/>
    </source>
</evidence>
<feature type="domain" description="DUF2786" evidence="2">
    <location>
        <begin position="14"/>
        <end position="50"/>
    </location>
</feature>
<evidence type="ECO:0000259" key="3">
    <source>
        <dbReference type="Pfam" id="PF23771"/>
    </source>
</evidence>